<evidence type="ECO:0000313" key="2">
    <source>
        <dbReference type="EMBL" id="KAK3027433.1"/>
    </source>
</evidence>
<dbReference type="InterPro" id="IPR025724">
    <property type="entry name" value="GAG-pre-integrase_dom"/>
</dbReference>
<dbReference type="Pfam" id="PF13976">
    <property type="entry name" value="gag_pre-integrs"/>
    <property type="match status" value="1"/>
</dbReference>
<organism evidence="2 3">
    <name type="scientific">Escallonia herrerae</name>
    <dbReference type="NCBI Taxonomy" id="1293975"/>
    <lineage>
        <taxon>Eukaryota</taxon>
        <taxon>Viridiplantae</taxon>
        <taxon>Streptophyta</taxon>
        <taxon>Embryophyta</taxon>
        <taxon>Tracheophyta</taxon>
        <taxon>Spermatophyta</taxon>
        <taxon>Magnoliopsida</taxon>
        <taxon>eudicotyledons</taxon>
        <taxon>Gunneridae</taxon>
        <taxon>Pentapetalae</taxon>
        <taxon>asterids</taxon>
        <taxon>campanulids</taxon>
        <taxon>Escalloniales</taxon>
        <taxon>Escalloniaceae</taxon>
        <taxon>Escallonia</taxon>
    </lineage>
</organism>
<dbReference type="CDD" id="cd09272">
    <property type="entry name" value="RNase_HI_RT_Ty1"/>
    <property type="match status" value="1"/>
</dbReference>
<dbReference type="InterPro" id="IPR043502">
    <property type="entry name" value="DNA/RNA_pol_sf"/>
</dbReference>
<sequence length="739" mass="81974">MSKQAWGAPLLLESIPKFSSAPSGYSFFELDHLKNSRHQSIAGSKGRNGGDEFFGALPSEFDTAKSQILSSTDITSLQEVFSLVLNTESTSSNQQSNVLVANRGGGVKLAEGIITEETEEVEIEGLIIEERVKLFAIIAKSLDTESVTDLMTKQTIGKGHISDGLYILDTWVPHSVVCSGVVSPFEAHCRLGHPALSVLKKLCPRFHDVSSVDCDSCHFAKHHRSSLSPRVNKQAEFAFELAHSDVWNRVLFSLKLGSDILLLLNGDVPYSVLFPTKALFPVEAPIFGSTCFVRDVRPHLTKLDPKALKCVFLVPIESVILEDRTLEDSLSTPVYVPVEPSIATDGDSSDVKQLEDMDCLGEQAIVPSAPMKPPIVQVHSWRPEHHDTCPAPALSPSDPPPTDLDLPIGLRKGERQCTLPKYSIANFIYYDHLSSSSSSLILSLDSVSIPKTLLPRIDLYNIKNAFLHGDLVKEVYMEQPSGFVTQWEYGKRLKKAGAKPCNTPMNPSVRFTKDDSDHFDDPEKYRRLIGKLNYLTVTRPDIAYAVSIVSQFMSEPIVQHWAALEQILCYLKGAPGLGLLYSNHGHSCIKCFSNTDWAGSKLDRKSIMGYCVFVGGNLVSWKSKKQSFVSWSNAKSGYRAMAQSTCEVMWIYHLLDEISLKPPLPAKLWCDNQAALHIASNLVYHERTKHNEVDCHFIREKILDNLISTSFVKTGEQLGDILTKSLNGTRAEYFCNKLG</sequence>
<comment type="caution">
    <text evidence="2">The sequence shown here is derived from an EMBL/GenBank/DDBJ whole genome shotgun (WGS) entry which is preliminary data.</text>
</comment>
<dbReference type="Proteomes" id="UP001188597">
    <property type="component" value="Unassembled WGS sequence"/>
</dbReference>
<name>A0AA89B5X4_9ASTE</name>
<dbReference type="PANTHER" id="PTHR11439">
    <property type="entry name" value="GAG-POL-RELATED RETROTRANSPOSON"/>
    <property type="match status" value="1"/>
</dbReference>
<feature type="domain" description="GAG-pre-integrase" evidence="1">
    <location>
        <begin position="164"/>
        <end position="222"/>
    </location>
</feature>
<protein>
    <recommendedName>
        <fullName evidence="1">GAG-pre-integrase domain-containing protein</fullName>
    </recommendedName>
</protein>
<reference evidence="2" key="1">
    <citation type="submission" date="2022-12" db="EMBL/GenBank/DDBJ databases">
        <title>Draft genome assemblies for two species of Escallonia (Escalloniales).</title>
        <authorList>
            <person name="Chanderbali A."/>
            <person name="Dervinis C."/>
            <person name="Anghel I."/>
            <person name="Soltis D."/>
            <person name="Soltis P."/>
            <person name="Zapata F."/>
        </authorList>
    </citation>
    <scope>NUCLEOTIDE SEQUENCE</scope>
    <source>
        <strain evidence="2">UCBG64.0493</strain>
        <tissue evidence="2">Leaf</tissue>
    </source>
</reference>
<evidence type="ECO:0000259" key="1">
    <source>
        <dbReference type="Pfam" id="PF13976"/>
    </source>
</evidence>
<proteinExistence type="predicted"/>
<dbReference type="SUPFAM" id="SSF56672">
    <property type="entry name" value="DNA/RNA polymerases"/>
    <property type="match status" value="1"/>
</dbReference>
<keyword evidence="3" id="KW-1185">Reference proteome</keyword>
<gene>
    <name evidence="2" type="ORF">RJ639_042073</name>
</gene>
<dbReference type="EMBL" id="JAVXUP010000460">
    <property type="protein sequence ID" value="KAK3027433.1"/>
    <property type="molecule type" value="Genomic_DNA"/>
</dbReference>
<evidence type="ECO:0000313" key="3">
    <source>
        <dbReference type="Proteomes" id="UP001188597"/>
    </source>
</evidence>
<dbReference type="PANTHER" id="PTHR11439:SF467">
    <property type="entry name" value="INTEGRASE CATALYTIC DOMAIN-CONTAINING PROTEIN"/>
    <property type="match status" value="1"/>
</dbReference>
<accession>A0AA89B5X4</accession>
<dbReference type="AlphaFoldDB" id="A0AA89B5X4"/>